<dbReference type="EMBL" id="JAINDJ010000002">
    <property type="protein sequence ID" value="KAG9457790.1"/>
    <property type="molecule type" value="Genomic_DNA"/>
</dbReference>
<dbReference type="InterPro" id="IPR011990">
    <property type="entry name" value="TPR-like_helical_dom_sf"/>
</dbReference>
<evidence type="ECO:0000313" key="4">
    <source>
        <dbReference type="EMBL" id="KAG9457790.1"/>
    </source>
</evidence>
<dbReference type="Pfam" id="PF20431">
    <property type="entry name" value="E_motif"/>
    <property type="match status" value="1"/>
</dbReference>
<dbReference type="AlphaFoldDB" id="A0AAV7F9E6"/>
<evidence type="ECO:0000256" key="2">
    <source>
        <dbReference type="PROSITE-ProRule" id="PRU00708"/>
    </source>
</evidence>
<feature type="repeat" description="PPR" evidence="2">
    <location>
        <begin position="417"/>
        <end position="451"/>
    </location>
</feature>
<keyword evidence="3" id="KW-1133">Transmembrane helix</keyword>
<sequence>MAPNVSVPASGMESDRTDVKYGNSVNVLYGSMRGALPVYPNGDYGRRREVYARLSLANILRHITVDELLMDALRKRFFSTSTSEFSKKELELWMPQDSVFRVVIHHGAFLHRREAMEKSRRWKFIMRVTFCPVDNGGSKQFHTFICSLVQLPPRWSFISGIYFIIVIYEWILMISIEKFGRSVLLITIMAKNDQKLKKVEMKETVVCLLGSVACSDVTMILAAPWMMGYDYLGETHAKKLHAHIIIMGFQQEELYLRKLVTFCAISNPPSINYARRIFDHIEYPSTFIYNTMIRGYATSEDPDIAVNLYNQMVNQGIPADKYTFPFLLKACSNLPSLPKGEETHCRVIKQGFNHDVFVQNSLIHLYGCNSKIRLAQRIFDGMSGRDIASWTSLLSCCAAFGSVEEARRLFDHMPQRSVVSFSAMIAGYVQHGQYKEALCLFRDLQLANLEPNDSILVSVLCACSNLGALDSGKWIHSYIQQQKGKDLDSRITTALIDMYCKCGSIENAIPIFFSAEEKHVGEWTAMISGLGVQGYGEKSINLFEKMIKSGVKPNIVTFVALLSACTHAGLVEDGVKYFERMEREFGMTPTVEHYGCLIDLLGRGGFIEEAMEVVRRMPMEPNAAIWGAIFNACRVHKNVRVGELAAQKLINKEPWNGAVYMALMSLYAGLGRGRDVERVKKSMHEAACRKNPGCSLVEANGACHEFVAYDQSHPKVLEVCVALGRLFPERFCYLGLFPSICSLWESSRWVSHIGSVLSGDHCMNAVRVQKGD</sequence>
<dbReference type="InterPro" id="IPR046960">
    <property type="entry name" value="PPR_At4g14850-like_plant"/>
</dbReference>
<feature type="repeat" description="PPR" evidence="2">
    <location>
        <begin position="519"/>
        <end position="553"/>
    </location>
</feature>
<feature type="repeat" description="PPR" evidence="2">
    <location>
        <begin position="285"/>
        <end position="319"/>
    </location>
</feature>
<dbReference type="InterPro" id="IPR046848">
    <property type="entry name" value="E_motif"/>
</dbReference>
<keyword evidence="3" id="KW-0812">Transmembrane</keyword>
<dbReference type="Pfam" id="PF13041">
    <property type="entry name" value="PPR_2"/>
    <property type="match status" value="2"/>
</dbReference>
<dbReference type="GO" id="GO:0009451">
    <property type="term" value="P:RNA modification"/>
    <property type="evidence" value="ECO:0007669"/>
    <property type="project" value="InterPro"/>
</dbReference>
<evidence type="ECO:0000313" key="5">
    <source>
        <dbReference type="Proteomes" id="UP000825729"/>
    </source>
</evidence>
<feature type="repeat" description="PPR" evidence="2">
    <location>
        <begin position="554"/>
        <end position="584"/>
    </location>
</feature>
<dbReference type="PANTHER" id="PTHR47926:SF537">
    <property type="entry name" value="PENTACOTRIPEPTIDE-REPEAT REGION OF PRORP DOMAIN-CONTAINING PROTEIN"/>
    <property type="match status" value="1"/>
</dbReference>
<comment type="caution">
    <text evidence="4">The sequence shown here is derived from an EMBL/GenBank/DDBJ whole genome shotgun (WGS) entry which is preliminary data.</text>
</comment>
<organism evidence="4 5">
    <name type="scientific">Aristolochia fimbriata</name>
    <name type="common">White veined hardy Dutchman's pipe vine</name>
    <dbReference type="NCBI Taxonomy" id="158543"/>
    <lineage>
        <taxon>Eukaryota</taxon>
        <taxon>Viridiplantae</taxon>
        <taxon>Streptophyta</taxon>
        <taxon>Embryophyta</taxon>
        <taxon>Tracheophyta</taxon>
        <taxon>Spermatophyta</taxon>
        <taxon>Magnoliopsida</taxon>
        <taxon>Magnoliidae</taxon>
        <taxon>Piperales</taxon>
        <taxon>Aristolochiaceae</taxon>
        <taxon>Aristolochia</taxon>
    </lineage>
</organism>
<protein>
    <recommendedName>
        <fullName evidence="6">Pentatricopeptide repeat-containing protein</fullName>
    </recommendedName>
</protein>
<evidence type="ECO:0000256" key="1">
    <source>
        <dbReference type="ARBA" id="ARBA00022737"/>
    </source>
</evidence>
<accession>A0AAV7F9E6</accession>
<keyword evidence="3" id="KW-0472">Membrane</keyword>
<dbReference type="GO" id="GO:0003723">
    <property type="term" value="F:RNA binding"/>
    <property type="evidence" value="ECO:0007669"/>
    <property type="project" value="InterPro"/>
</dbReference>
<dbReference type="Pfam" id="PF01535">
    <property type="entry name" value="PPR"/>
    <property type="match status" value="5"/>
</dbReference>
<dbReference type="PROSITE" id="PS51375">
    <property type="entry name" value="PPR"/>
    <property type="match status" value="5"/>
</dbReference>
<dbReference type="PANTHER" id="PTHR47926">
    <property type="entry name" value="PENTATRICOPEPTIDE REPEAT-CONTAINING PROTEIN"/>
    <property type="match status" value="1"/>
</dbReference>
<dbReference type="Proteomes" id="UP000825729">
    <property type="component" value="Unassembled WGS sequence"/>
</dbReference>
<reference evidence="4 5" key="1">
    <citation type="submission" date="2021-07" db="EMBL/GenBank/DDBJ databases">
        <title>The Aristolochia fimbriata genome: insights into angiosperm evolution, floral development and chemical biosynthesis.</title>
        <authorList>
            <person name="Jiao Y."/>
        </authorList>
    </citation>
    <scope>NUCLEOTIDE SEQUENCE [LARGE SCALE GENOMIC DNA]</scope>
    <source>
        <strain evidence="4">IBCAS-2021</strain>
        <tissue evidence="4">Leaf</tissue>
    </source>
</reference>
<dbReference type="NCBIfam" id="TIGR00756">
    <property type="entry name" value="PPR"/>
    <property type="match status" value="5"/>
</dbReference>
<dbReference type="FunFam" id="1.25.40.10:FF:000470">
    <property type="entry name" value="Pentatricopeptide repeat-containing protein At5g66520"/>
    <property type="match status" value="1"/>
</dbReference>
<keyword evidence="1" id="KW-0677">Repeat</keyword>
<dbReference type="Gene3D" id="1.25.40.10">
    <property type="entry name" value="Tetratricopeptide repeat domain"/>
    <property type="match status" value="3"/>
</dbReference>
<evidence type="ECO:0000256" key="3">
    <source>
        <dbReference type="SAM" id="Phobius"/>
    </source>
</evidence>
<evidence type="ECO:0008006" key="6">
    <source>
        <dbReference type="Google" id="ProtNLM"/>
    </source>
</evidence>
<keyword evidence="5" id="KW-1185">Reference proteome</keyword>
<gene>
    <name evidence="4" type="ORF">H6P81_002298</name>
</gene>
<feature type="transmembrane region" description="Helical" evidence="3">
    <location>
        <begin position="155"/>
        <end position="176"/>
    </location>
</feature>
<feature type="transmembrane region" description="Helical" evidence="3">
    <location>
        <begin position="205"/>
        <end position="227"/>
    </location>
</feature>
<dbReference type="FunFam" id="1.25.40.10:FF:000184">
    <property type="entry name" value="Pentatricopeptide repeat-containing protein, chloroplastic"/>
    <property type="match status" value="1"/>
</dbReference>
<dbReference type="InterPro" id="IPR002885">
    <property type="entry name" value="PPR_rpt"/>
</dbReference>
<proteinExistence type="predicted"/>
<feature type="repeat" description="PPR" evidence="2">
    <location>
        <begin position="386"/>
        <end position="416"/>
    </location>
</feature>
<name>A0AAV7F9E6_ARIFI</name>